<gene>
    <name evidence="1" type="ORF">BHAOGJBA_6025</name>
</gene>
<dbReference type="AlphaFoldDB" id="A0AAV4ZXW5"/>
<evidence type="ECO:0000313" key="2">
    <source>
        <dbReference type="Proteomes" id="UP001055247"/>
    </source>
</evidence>
<protein>
    <recommendedName>
        <fullName evidence="3">HIRAN domain-containing protein</fullName>
    </recommendedName>
</protein>
<reference evidence="1" key="2">
    <citation type="submission" date="2021-08" db="EMBL/GenBank/DDBJ databases">
        <authorList>
            <person name="Tani A."/>
            <person name="Ola A."/>
            <person name="Ogura Y."/>
            <person name="Katsura K."/>
            <person name="Hayashi T."/>
        </authorList>
    </citation>
    <scope>NUCLEOTIDE SEQUENCE</scope>
    <source>
        <strain evidence="1">DSM 16372</strain>
    </source>
</reference>
<sequence length="344" mass="37404">MSVFSPMPFGKGNLAFFVVAAILFVGSNQQSLGSEGRPNVKCDSEAGGLVCRSEAATFIWCKSAADLNALEANLRQDPSRKSNVIAEATLRGQCGTTGGIAMNVMNRPERTLEGVLHPVVSTNFFGPPLNQDRKPSTDAAAATKPLAKIDRKSWPDTKIACDFETAAKFERYPNIVVNDEIQWAIQDKKCELLKPDTTVDTEATSTKGVVYATLDGKHLGYIPIDMFVSEAVERNLDRAASVMFEPRYDGPRRVGECRATTIRTIDHRLGSPGSGSKLEMADGGRQVGYEDIPAVHRSRPGDAVMVCVVRIGPDCPKDTGFTYKTTNQRTGKSWVLYSSTKECG</sequence>
<evidence type="ECO:0000313" key="1">
    <source>
        <dbReference type="EMBL" id="GJD92471.1"/>
    </source>
</evidence>
<evidence type="ECO:0008006" key="3">
    <source>
        <dbReference type="Google" id="ProtNLM"/>
    </source>
</evidence>
<dbReference type="EMBL" id="BPQO01000045">
    <property type="protein sequence ID" value="GJD92471.1"/>
    <property type="molecule type" value="Genomic_DNA"/>
</dbReference>
<keyword evidence="2" id="KW-1185">Reference proteome</keyword>
<reference evidence="1" key="1">
    <citation type="journal article" date="2016" name="Front. Microbiol.">
        <title>Genome Sequence of the Piezophilic, Mesophilic Sulfate-Reducing Bacterium Desulfovibrio indicus J2T.</title>
        <authorList>
            <person name="Cao J."/>
            <person name="Maignien L."/>
            <person name="Shao Z."/>
            <person name="Alain K."/>
            <person name="Jebbar M."/>
        </authorList>
    </citation>
    <scope>NUCLEOTIDE SEQUENCE</scope>
    <source>
        <strain evidence="1">DSM 16372</strain>
    </source>
</reference>
<dbReference type="RefSeq" id="WP_238232046.1">
    <property type="nucleotide sequence ID" value="NZ_BPQO01000045.1"/>
</dbReference>
<organism evidence="1 2">
    <name type="scientific">Methylobacterium hispanicum</name>
    <dbReference type="NCBI Taxonomy" id="270350"/>
    <lineage>
        <taxon>Bacteria</taxon>
        <taxon>Pseudomonadati</taxon>
        <taxon>Pseudomonadota</taxon>
        <taxon>Alphaproteobacteria</taxon>
        <taxon>Hyphomicrobiales</taxon>
        <taxon>Methylobacteriaceae</taxon>
        <taxon>Methylobacterium</taxon>
    </lineage>
</organism>
<accession>A0AAV4ZXW5</accession>
<proteinExistence type="predicted"/>
<dbReference type="Proteomes" id="UP001055247">
    <property type="component" value="Unassembled WGS sequence"/>
</dbReference>
<comment type="caution">
    <text evidence="1">The sequence shown here is derived from an EMBL/GenBank/DDBJ whole genome shotgun (WGS) entry which is preliminary data.</text>
</comment>
<name>A0AAV4ZXW5_9HYPH</name>